<dbReference type="InterPro" id="IPR001296">
    <property type="entry name" value="Glyco_trans_1"/>
</dbReference>
<evidence type="ECO:0000256" key="1">
    <source>
        <dbReference type="ARBA" id="ARBA00009481"/>
    </source>
</evidence>
<keyword evidence="3" id="KW-0808">Transferase</keyword>
<dbReference type="RefSeq" id="WP_192277258.1">
    <property type="nucleotide sequence ID" value="NZ_JACZDF010000001.1"/>
</dbReference>
<dbReference type="InterPro" id="IPR029044">
    <property type="entry name" value="Nucleotide-diphossugar_trans"/>
</dbReference>
<evidence type="ECO:0000256" key="2">
    <source>
        <dbReference type="ARBA" id="ARBA00022676"/>
    </source>
</evidence>
<feature type="domain" description="Glycosyl transferase family 1" evidence="5">
    <location>
        <begin position="194"/>
        <end position="353"/>
    </location>
</feature>
<dbReference type="Pfam" id="PF00535">
    <property type="entry name" value="Glycos_transf_2"/>
    <property type="match status" value="1"/>
</dbReference>
<comment type="similarity">
    <text evidence="1">Belongs to the glycosyltransferase group 1 family. Glycosyltransferase 4 subfamily.</text>
</comment>
<sequence>MPHLLVAHPSADVYGSDLQLLETVEAVREVGWAVTVTLPGPGPLVSRLEDVGAAVVVDPGTPVLRKSALTPHGLVRLGAIALRAAVTGRATLRRMRPEVVLVNTVTIPTWLVAARLARVPAVCHVHEAEDGVPWLLQRALVAPLRLASTLLVNSRASADVLTAVDTRLGDRITVVHNGVPDAGPPAPLRARRAGDPARLALVARISPRKGVDVALEAVALLRAEGRDVTLDVCGTPFRGYEPFEAELRARAAQPDLAGAVRLLGYKSPTRPTLDDADIVLVPSRQEPFGNTAVEALLAGRPLVASATQGLTEIVTPGRTGLLVPPGEARALAQAVATLLDDPEHAARIATAGRAEAVRRFGVERYRTTVRESLATLASGLNPADGSAALTGRAADPAVRAEVLLPDLPAADRQSGPGDLDAVPRSANVTDPHAAPHVRRGAHATLTVVILTYRRDAELRRSLTAATAHVRALPDFLPRTEVLVVDNDPAGGAGATVAELAAASRRAGGPHVRYVHEPRPGIGAARARALAEVTTDLLVFLDDDDEPGETWLEPLVATWARTGATLVSGAIIARWEVGPDPWTEAGAFFRRPMLPTGTPRRSAPTGNLLVDVAGVRSLGLTFRADRGLRGGEDTLFTREVTSSGGSLVACAESVVIDRVPVERSERRWLLARVRSHAATSVDVEVQLATGAVARTRVRAASAGRGAMVTVRGALRLVAARGRDTKDVRARRDLARGAGLVAGAWGVHHEAYRRDENPLSTTAPATDGTVAGAASFDTRRRPRARVSRS</sequence>
<dbReference type="Pfam" id="PF13439">
    <property type="entry name" value="Glyco_transf_4"/>
    <property type="match status" value="1"/>
</dbReference>
<evidence type="ECO:0000256" key="4">
    <source>
        <dbReference type="SAM" id="MobiDB-lite"/>
    </source>
</evidence>
<dbReference type="Pfam" id="PF00534">
    <property type="entry name" value="Glycos_transf_1"/>
    <property type="match status" value="1"/>
</dbReference>
<proteinExistence type="inferred from homology"/>
<feature type="domain" description="Glycosyltransferase 2-like" evidence="6">
    <location>
        <begin position="446"/>
        <end position="573"/>
    </location>
</feature>
<evidence type="ECO:0000256" key="3">
    <source>
        <dbReference type="ARBA" id="ARBA00022679"/>
    </source>
</evidence>
<dbReference type="PANTHER" id="PTHR12526">
    <property type="entry name" value="GLYCOSYLTRANSFERASE"/>
    <property type="match status" value="1"/>
</dbReference>
<organism evidence="8 9">
    <name type="scientific">Flavimobilis rhizosphaerae</name>
    <dbReference type="NCBI Taxonomy" id="2775421"/>
    <lineage>
        <taxon>Bacteria</taxon>
        <taxon>Bacillati</taxon>
        <taxon>Actinomycetota</taxon>
        <taxon>Actinomycetes</taxon>
        <taxon>Micrococcales</taxon>
        <taxon>Jonesiaceae</taxon>
        <taxon>Flavimobilis</taxon>
    </lineage>
</organism>
<feature type="domain" description="Glycosyltransferase subfamily 4-like N-terminal" evidence="7">
    <location>
        <begin position="20"/>
        <end position="180"/>
    </location>
</feature>
<comment type="caution">
    <text evidence="8">The sequence shown here is derived from an EMBL/GenBank/DDBJ whole genome shotgun (WGS) entry which is preliminary data.</text>
</comment>
<accession>A0ABR9DM88</accession>
<dbReference type="SUPFAM" id="SSF53448">
    <property type="entry name" value="Nucleotide-diphospho-sugar transferases"/>
    <property type="match status" value="1"/>
</dbReference>
<keyword evidence="2" id="KW-0328">Glycosyltransferase</keyword>
<dbReference type="Proteomes" id="UP000642107">
    <property type="component" value="Unassembled WGS sequence"/>
</dbReference>
<evidence type="ECO:0000313" key="8">
    <source>
        <dbReference type="EMBL" id="MBD9698238.1"/>
    </source>
</evidence>
<dbReference type="Gene3D" id="3.90.550.10">
    <property type="entry name" value="Spore Coat Polysaccharide Biosynthesis Protein SpsA, Chain A"/>
    <property type="match status" value="1"/>
</dbReference>
<dbReference type="InterPro" id="IPR001173">
    <property type="entry name" value="Glyco_trans_2-like"/>
</dbReference>
<dbReference type="Gene3D" id="3.40.50.2000">
    <property type="entry name" value="Glycogen Phosphorylase B"/>
    <property type="match status" value="2"/>
</dbReference>
<dbReference type="EMBL" id="JACZDF010000001">
    <property type="protein sequence ID" value="MBD9698238.1"/>
    <property type="molecule type" value="Genomic_DNA"/>
</dbReference>
<dbReference type="PANTHER" id="PTHR12526:SF640">
    <property type="entry name" value="COLANIC ACID BIOSYNTHESIS GLYCOSYLTRANSFERASE WCAL-RELATED"/>
    <property type="match status" value="1"/>
</dbReference>
<gene>
    <name evidence="8" type="ORF">IGS67_01855</name>
</gene>
<feature type="region of interest" description="Disordered" evidence="4">
    <location>
        <begin position="754"/>
        <end position="787"/>
    </location>
</feature>
<dbReference type="CDD" id="cd03801">
    <property type="entry name" value="GT4_PimA-like"/>
    <property type="match status" value="1"/>
</dbReference>
<evidence type="ECO:0000259" key="7">
    <source>
        <dbReference type="Pfam" id="PF13439"/>
    </source>
</evidence>
<dbReference type="SUPFAM" id="SSF53756">
    <property type="entry name" value="UDP-Glycosyltransferase/glycogen phosphorylase"/>
    <property type="match status" value="1"/>
</dbReference>
<dbReference type="InterPro" id="IPR028098">
    <property type="entry name" value="Glyco_trans_4-like_N"/>
</dbReference>
<keyword evidence="9" id="KW-1185">Reference proteome</keyword>
<reference evidence="8 9" key="1">
    <citation type="submission" date="2020-09" db="EMBL/GenBank/DDBJ databases">
        <title>Flavimobilis rhizosphaerae sp. nov., isolated from rhizosphere soil of Spartina alterniflora.</title>
        <authorList>
            <person name="Hanqin C."/>
        </authorList>
    </citation>
    <scope>NUCLEOTIDE SEQUENCE [LARGE SCALE GENOMIC DNA]</scope>
    <source>
        <strain evidence="8 9">GY 10621</strain>
    </source>
</reference>
<name>A0ABR9DM88_9MICO</name>
<feature type="compositionally biased region" description="Basic residues" evidence="4">
    <location>
        <begin position="778"/>
        <end position="787"/>
    </location>
</feature>
<evidence type="ECO:0000313" key="9">
    <source>
        <dbReference type="Proteomes" id="UP000642107"/>
    </source>
</evidence>
<dbReference type="CDD" id="cd00761">
    <property type="entry name" value="Glyco_tranf_GTA_type"/>
    <property type="match status" value="1"/>
</dbReference>
<protein>
    <submittedName>
        <fullName evidence="8">Glycosyltransferase</fullName>
    </submittedName>
</protein>
<evidence type="ECO:0000259" key="5">
    <source>
        <dbReference type="Pfam" id="PF00534"/>
    </source>
</evidence>
<evidence type="ECO:0000259" key="6">
    <source>
        <dbReference type="Pfam" id="PF00535"/>
    </source>
</evidence>